<feature type="region of interest" description="Disordered" evidence="1">
    <location>
        <begin position="1"/>
        <end position="41"/>
    </location>
</feature>
<evidence type="ECO:0000256" key="1">
    <source>
        <dbReference type="SAM" id="MobiDB-lite"/>
    </source>
</evidence>
<gene>
    <name evidence="2" type="ORF">NDU88_013282</name>
</gene>
<keyword evidence="3" id="KW-1185">Reference proteome</keyword>
<accession>A0AAV7R3B4</accession>
<protein>
    <submittedName>
        <fullName evidence="2">Uncharacterized protein</fullName>
    </submittedName>
</protein>
<evidence type="ECO:0000313" key="2">
    <source>
        <dbReference type="EMBL" id="KAJ1147031.1"/>
    </source>
</evidence>
<proteinExistence type="predicted"/>
<name>A0AAV7R3B4_PLEWA</name>
<dbReference type="AlphaFoldDB" id="A0AAV7R3B4"/>
<evidence type="ECO:0000313" key="3">
    <source>
        <dbReference type="Proteomes" id="UP001066276"/>
    </source>
</evidence>
<feature type="compositionally biased region" description="Polar residues" evidence="1">
    <location>
        <begin position="8"/>
        <end position="18"/>
    </location>
</feature>
<feature type="region of interest" description="Disordered" evidence="1">
    <location>
        <begin position="78"/>
        <end position="98"/>
    </location>
</feature>
<comment type="caution">
    <text evidence="2">The sequence shown here is derived from an EMBL/GenBank/DDBJ whole genome shotgun (WGS) entry which is preliminary data.</text>
</comment>
<dbReference type="Proteomes" id="UP001066276">
    <property type="component" value="Chromosome 6"/>
</dbReference>
<feature type="compositionally biased region" description="Gly residues" evidence="1">
    <location>
        <begin position="89"/>
        <end position="98"/>
    </location>
</feature>
<dbReference type="EMBL" id="JANPWB010000010">
    <property type="protein sequence ID" value="KAJ1147031.1"/>
    <property type="molecule type" value="Genomic_DNA"/>
</dbReference>
<sequence length="98" mass="10332">MLRPETEVSPQRGFSETVSVGCPLRDLGGGASTPGTSFLRAPEGPARISRQAALEVPAASVASAYWCRRIVPPKDRANEGEALWCQSQRGGGMSSLDS</sequence>
<reference evidence="2" key="1">
    <citation type="journal article" date="2022" name="bioRxiv">
        <title>Sequencing and chromosome-scale assembly of the giantPleurodeles waltlgenome.</title>
        <authorList>
            <person name="Brown T."/>
            <person name="Elewa A."/>
            <person name="Iarovenko S."/>
            <person name="Subramanian E."/>
            <person name="Araus A.J."/>
            <person name="Petzold A."/>
            <person name="Susuki M."/>
            <person name="Suzuki K.-i.T."/>
            <person name="Hayashi T."/>
            <person name="Toyoda A."/>
            <person name="Oliveira C."/>
            <person name="Osipova E."/>
            <person name="Leigh N.D."/>
            <person name="Simon A."/>
            <person name="Yun M.H."/>
        </authorList>
    </citation>
    <scope>NUCLEOTIDE SEQUENCE</scope>
    <source>
        <strain evidence="2">20211129_DDA</strain>
        <tissue evidence="2">Liver</tissue>
    </source>
</reference>
<organism evidence="2 3">
    <name type="scientific">Pleurodeles waltl</name>
    <name type="common">Iberian ribbed newt</name>
    <dbReference type="NCBI Taxonomy" id="8319"/>
    <lineage>
        <taxon>Eukaryota</taxon>
        <taxon>Metazoa</taxon>
        <taxon>Chordata</taxon>
        <taxon>Craniata</taxon>
        <taxon>Vertebrata</taxon>
        <taxon>Euteleostomi</taxon>
        <taxon>Amphibia</taxon>
        <taxon>Batrachia</taxon>
        <taxon>Caudata</taxon>
        <taxon>Salamandroidea</taxon>
        <taxon>Salamandridae</taxon>
        <taxon>Pleurodelinae</taxon>
        <taxon>Pleurodeles</taxon>
    </lineage>
</organism>